<sequence>MEILLAKIICIFIFIIVTTTGCFIPYLIGIYGKKHESQNENKIKNILSNLNCFGSGFIFSIIMFHLLPETIFVVTEHDDMKIFNSYDKEIKILYIFFFVFIGFCMQLALEYVLPTDRHICCVLHENENVIPDENYINKLVKTNDNSHNIEMHNVIINEAQYLHACESHNIAKKNSWEFLQVLTMQSFFLTISLAIHSFIEGMVVGTSDQVNYVFINSFCILSHKWIAGITVSISLNQNNLSNSLKTILLIIFIISSPMGIVLGYLVQAAGEKVTCIINAISIGTLLFIGCEILLNEINEKFSRKVRFTKWVSFCFSCIIAFSIICFMAHFSPHTH</sequence>
<dbReference type="OMA" id="QECGIIG"/>
<dbReference type="GeneID" id="39737169"/>
<keyword evidence="2 5" id="KW-0812">Transmembrane</keyword>
<feature type="transmembrane region" description="Helical" evidence="5">
    <location>
        <begin position="211"/>
        <end position="235"/>
    </location>
</feature>
<accession>A0A1J1H820</accession>
<feature type="transmembrane region" description="Helical" evidence="5">
    <location>
        <begin position="92"/>
        <end position="113"/>
    </location>
</feature>
<dbReference type="KEGG" id="prel:PRELSG_1139100"/>
<dbReference type="AlphaFoldDB" id="A0A1J1H820"/>
<evidence type="ECO:0000256" key="4">
    <source>
        <dbReference type="ARBA" id="ARBA00023136"/>
    </source>
</evidence>
<keyword evidence="4 5" id="KW-0472">Membrane</keyword>
<evidence type="ECO:0000256" key="2">
    <source>
        <dbReference type="ARBA" id="ARBA00022692"/>
    </source>
</evidence>
<dbReference type="PANTHER" id="PTHR11040:SF140">
    <property type="entry name" value="ZRT (ZRT), IRT- (IRT-) LIKE PROTEIN TRANSPORTER"/>
    <property type="match status" value="1"/>
</dbReference>
<dbReference type="InterPro" id="IPR003689">
    <property type="entry name" value="ZIP"/>
</dbReference>
<feature type="transmembrane region" description="Helical" evidence="5">
    <location>
        <begin position="50"/>
        <end position="72"/>
    </location>
</feature>
<organism evidence="6 7">
    <name type="scientific">Plasmodium relictum</name>
    <dbReference type="NCBI Taxonomy" id="85471"/>
    <lineage>
        <taxon>Eukaryota</taxon>
        <taxon>Sar</taxon>
        <taxon>Alveolata</taxon>
        <taxon>Apicomplexa</taxon>
        <taxon>Aconoidasida</taxon>
        <taxon>Haemosporida</taxon>
        <taxon>Plasmodiidae</taxon>
        <taxon>Plasmodium</taxon>
        <taxon>Plasmodium (Haemamoeba)</taxon>
    </lineage>
</organism>
<evidence type="ECO:0000256" key="3">
    <source>
        <dbReference type="ARBA" id="ARBA00022989"/>
    </source>
</evidence>
<comment type="subcellular location">
    <subcellularLocation>
        <location evidence="1">Membrane</location>
        <topology evidence="1">Multi-pass membrane protein</topology>
    </subcellularLocation>
</comment>
<dbReference type="GO" id="GO:0005385">
    <property type="term" value="F:zinc ion transmembrane transporter activity"/>
    <property type="evidence" value="ECO:0007669"/>
    <property type="project" value="TreeGrafter"/>
</dbReference>
<dbReference type="RefSeq" id="XP_028534043.1">
    <property type="nucleotide sequence ID" value="XM_028677678.1"/>
</dbReference>
<gene>
    <name evidence="6" type="ORF">PRELSG_1139100</name>
</gene>
<protein>
    <submittedName>
        <fullName evidence="6">Zn2+ or Fe2+ permease, putative</fullName>
    </submittedName>
</protein>
<evidence type="ECO:0000313" key="6">
    <source>
        <dbReference type="EMBL" id="CRH01042.1"/>
    </source>
</evidence>
<dbReference type="Proteomes" id="UP000220158">
    <property type="component" value="Chromosome 11"/>
</dbReference>
<dbReference type="EMBL" id="LN835306">
    <property type="protein sequence ID" value="CRH01042.1"/>
    <property type="molecule type" value="Genomic_DNA"/>
</dbReference>
<dbReference type="OrthoDB" id="448280at2759"/>
<proteinExistence type="predicted"/>
<dbReference type="VEuPathDB" id="PlasmoDB:PRELSG_1139100"/>
<reference evidence="6 7" key="1">
    <citation type="submission" date="2015-04" db="EMBL/GenBank/DDBJ databases">
        <authorList>
            <consortium name="Pathogen Informatics"/>
        </authorList>
    </citation>
    <scope>NUCLEOTIDE SEQUENCE [LARGE SCALE GENOMIC DNA]</scope>
    <source>
        <strain evidence="6 7">SGS1</strain>
    </source>
</reference>
<feature type="transmembrane region" description="Helical" evidence="5">
    <location>
        <begin position="6"/>
        <end position="29"/>
    </location>
</feature>
<feature type="transmembrane region" description="Helical" evidence="5">
    <location>
        <begin position="247"/>
        <end position="270"/>
    </location>
</feature>
<evidence type="ECO:0000256" key="5">
    <source>
        <dbReference type="SAM" id="Phobius"/>
    </source>
</evidence>
<dbReference type="PANTHER" id="PTHR11040">
    <property type="entry name" value="ZINC/IRON TRANSPORTER"/>
    <property type="match status" value="1"/>
</dbReference>
<evidence type="ECO:0000256" key="1">
    <source>
        <dbReference type="ARBA" id="ARBA00004141"/>
    </source>
</evidence>
<feature type="transmembrane region" description="Helical" evidence="5">
    <location>
        <begin position="276"/>
        <end position="295"/>
    </location>
</feature>
<feature type="transmembrane region" description="Helical" evidence="5">
    <location>
        <begin position="178"/>
        <end position="199"/>
    </location>
</feature>
<dbReference type="GO" id="GO:0016020">
    <property type="term" value="C:membrane"/>
    <property type="evidence" value="ECO:0007669"/>
    <property type="project" value="UniProtKB-SubCell"/>
</dbReference>
<keyword evidence="3 5" id="KW-1133">Transmembrane helix</keyword>
<keyword evidence="7" id="KW-1185">Reference proteome</keyword>
<dbReference type="Pfam" id="PF02535">
    <property type="entry name" value="Zip"/>
    <property type="match status" value="1"/>
</dbReference>
<feature type="transmembrane region" description="Helical" evidence="5">
    <location>
        <begin position="307"/>
        <end position="330"/>
    </location>
</feature>
<name>A0A1J1H820_PLARL</name>
<evidence type="ECO:0000313" key="7">
    <source>
        <dbReference type="Proteomes" id="UP000220158"/>
    </source>
</evidence>
<dbReference type="PROSITE" id="PS51257">
    <property type="entry name" value="PROKAR_LIPOPROTEIN"/>
    <property type="match status" value="1"/>
</dbReference>